<protein>
    <submittedName>
        <fullName evidence="2">Uncharacterized protein</fullName>
    </submittedName>
</protein>
<reference evidence="2" key="1">
    <citation type="submission" date="2015-04" db="UniProtKB">
        <authorList>
            <consortium name="EnsemblPlants"/>
        </authorList>
    </citation>
    <scope>IDENTIFICATION</scope>
    <source>
        <strain evidence="2">SL10</strain>
    </source>
</reference>
<organism evidence="2">
    <name type="scientific">Oryza nivara</name>
    <name type="common">Indian wild rice</name>
    <name type="synonym">Oryza sativa f. spontanea</name>
    <dbReference type="NCBI Taxonomy" id="4536"/>
    <lineage>
        <taxon>Eukaryota</taxon>
        <taxon>Viridiplantae</taxon>
        <taxon>Streptophyta</taxon>
        <taxon>Embryophyta</taxon>
        <taxon>Tracheophyta</taxon>
        <taxon>Spermatophyta</taxon>
        <taxon>Magnoliopsida</taxon>
        <taxon>Liliopsida</taxon>
        <taxon>Poales</taxon>
        <taxon>Poaceae</taxon>
        <taxon>BOP clade</taxon>
        <taxon>Oryzoideae</taxon>
        <taxon>Oryzeae</taxon>
        <taxon>Oryzinae</taxon>
        <taxon>Oryza</taxon>
    </lineage>
</organism>
<name>A0A0E0HPS2_ORYNI</name>
<dbReference type="AlphaFoldDB" id="A0A0E0HPS2"/>
<keyword evidence="3" id="KW-1185">Reference proteome</keyword>
<evidence type="ECO:0000313" key="3">
    <source>
        <dbReference type="Proteomes" id="UP000006591"/>
    </source>
</evidence>
<reference evidence="2" key="2">
    <citation type="submission" date="2018-04" db="EMBL/GenBank/DDBJ databases">
        <title>OnivRS2 (Oryza nivara Reference Sequence Version 2).</title>
        <authorList>
            <person name="Zhang J."/>
            <person name="Kudrna D."/>
            <person name="Lee S."/>
            <person name="Talag J."/>
            <person name="Rajasekar S."/>
            <person name="Welchert J."/>
            <person name="Hsing Y.-I."/>
            <person name="Wing R.A."/>
        </authorList>
    </citation>
    <scope>NUCLEOTIDE SEQUENCE [LARGE SCALE GENOMIC DNA]</scope>
    <source>
        <strain evidence="2">SL10</strain>
    </source>
</reference>
<feature type="compositionally biased region" description="Basic residues" evidence="1">
    <location>
        <begin position="85"/>
        <end position="99"/>
    </location>
</feature>
<dbReference type="Proteomes" id="UP000006591">
    <property type="component" value="Chromosome 6"/>
</dbReference>
<dbReference type="Gramene" id="ONIVA06G14480.2">
    <property type="protein sequence ID" value="ONIVA06G14480.2"/>
    <property type="gene ID" value="ONIVA06G14480"/>
</dbReference>
<evidence type="ECO:0000256" key="1">
    <source>
        <dbReference type="SAM" id="MobiDB-lite"/>
    </source>
</evidence>
<dbReference type="HOGENOM" id="CLU_2125093_0_0_1"/>
<proteinExistence type="predicted"/>
<accession>A0A0E0HPS2</accession>
<evidence type="ECO:0000313" key="2">
    <source>
        <dbReference type="EnsemblPlants" id="ONIVA06G14480.2"/>
    </source>
</evidence>
<feature type="region of interest" description="Disordered" evidence="1">
    <location>
        <begin position="68"/>
        <end position="114"/>
    </location>
</feature>
<dbReference type="EnsemblPlants" id="ONIVA06G14480.2">
    <property type="protein sequence ID" value="ONIVA06G14480.2"/>
    <property type="gene ID" value="ONIVA06G14480"/>
</dbReference>
<sequence>MASSSVFHHVLGHLPHKQLHTLLLYSTHTSTITTSGAYDGITIATRSRIINHSSNMNNTRKASIIVHHEQNNGPPPAISLGAEKTKKRRSALRGWRRRRPELGGGVDEETMAAE</sequence>